<evidence type="ECO:0000256" key="5">
    <source>
        <dbReference type="ARBA" id="ARBA00023136"/>
    </source>
</evidence>
<protein>
    <submittedName>
        <fullName evidence="7">Non-specific serine/threonine protein kinase</fullName>
        <ecNumber evidence="7">2.7.11.1</ecNumber>
    </submittedName>
</protein>
<organism evidence="7 8">
    <name type="scientific">Handroanthus impetiginosus</name>
    <dbReference type="NCBI Taxonomy" id="429701"/>
    <lineage>
        <taxon>Eukaryota</taxon>
        <taxon>Viridiplantae</taxon>
        <taxon>Streptophyta</taxon>
        <taxon>Embryophyta</taxon>
        <taxon>Tracheophyta</taxon>
        <taxon>Spermatophyta</taxon>
        <taxon>Magnoliopsida</taxon>
        <taxon>eudicotyledons</taxon>
        <taxon>Gunneridae</taxon>
        <taxon>Pentapetalae</taxon>
        <taxon>asterids</taxon>
        <taxon>lamiids</taxon>
        <taxon>Lamiales</taxon>
        <taxon>Bignoniaceae</taxon>
        <taxon>Crescentiina</taxon>
        <taxon>Tabebuia alliance</taxon>
        <taxon>Handroanthus</taxon>
    </lineage>
</organism>
<evidence type="ECO:0000256" key="3">
    <source>
        <dbReference type="ARBA" id="ARBA00022729"/>
    </source>
</evidence>
<evidence type="ECO:0000256" key="2">
    <source>
        <dbReference type="ARBA" id="ARBA00022692"/>
    </source>
</evidence>
<keyword evidence="6" id="KW-0325">Glycoprotein</keyword>
<dbReference type="SUPFAM" id="SSF52058">
    <property type="entry name" value="L domain-like"/>
    <property type="match status" value="1"/>
</dbReference>
<evidence type="ECO:0000256" key="1">
    <source>
        <dbReference type="ARBA" id="ARBA00004479"/>
    </source>
</evidence>
<gene>
    <name evidence="7" type="ORF">CDL12_02955</name>
</gene>
<keyword evidence="2" id="KW-0812">Transmembrane</keyword>
<accession>A0A2G9I3J3</accession>
<comment type="subcellular location">
    <subcellularLocation>
        <location evidence="1">Membrane</location>
        <topology evidence="1">Single-pass type I membrane protein</topology>
    </subcellularLocation>
</comment>
<keyword evidence="7" id="KW-0808">Transferase</keyword>
<dbReference type="EMBL" id="NKXS01000427">
    <property type="protein sequence ID" value="PIN24319.1"/>
    <property type="molecule type" value="Genomic_DNA"/>
</dbReference>
<keyword evidence="5" id="KW-0472">Membrane</keyword>
<proteinExistence type="predicted"/>
<reference evidence="8" key="1">
    <citation type="journal article" date="2018" name="Gigascience">
        <title>Genome assembly of the Pink Ipe (Handroanthus impetiginosus, Bignoniaceae), a highly valued, ecologically keystone Neotropical timber forest tree.</title>
        <authorList>
            <person name="Silva-Junior O.B."/>
            <person name="Grattapaglia D."/>
            <person name="Novaes E."/>
            <person name="Collevatti R.G."/>
        </authorList>
    </citation>
    <scope>NUCLEOTIDE SEQUENCE [LARGE SCALE GENOMIC DNA]</scope>
    <source>
        <strain evidence="8">cv. UFG-1</strain>
    </source>
</reference>
<keyword evidence="7" id="KW-0418">Kinase</keyword>
<keyword evidence="3" id="KW-0732">Signal</keyword>
<keyword evidence="7" id="KW-0723">Serine/threonine-protein kinase</keyword>
<keyword evidence="8" id="KW-1185">Reference proteome</keyword>
<dbReference type="Proteomes" id="UP000231279">
    <property type="component" value="Unassembled WGS sequence"/>
</dbReference>
<dbReference type="Pfam" id="PF00560">
    <property type="entry name" value="LRR_1"/>
    <property type="match status" value="1"/>
</dbReference>
<dbReference type="AlphaFoldDB" id="A0A2G9I3J3"/>
<dbReference type="PANTHER" id="PTHR48063">
    <property type="entry name" value="LRR RECEPTOR-LIKE KINASE"/>
    <property type="match status" value="1"/>
</dbReference>
<evidence type="ECO:0000256" key="4">
    <source>
        <dbReference type="ARBA" id="ARBA00022989"/>
    </source>
</evidence>
<evidence type="ECO:0000256" key="6">
    <source>
        <dbReference type="ARBA" id="ARBA00023180"/>
    </source>
</evidence>
<keyword evidence="4" id="KW-1133">Transmembrane helix</keyword>
<dbReference type="Gene3D" id="3.80.10.10">
    <property type="entry name" value="Ribonuclease Inhibitor"/>
    <property type="match status" value="1"/>
</dbReference>
<evidence type="ECO:0000313" key="7">
    <source>
        <dbReference type="EMBL" id="PIN24319.1"/>
    </source>
</evidence>
<dbReference type="GO" id="GO:0016020">
    <property type="term" value="C:membrane"/>
    <property type="evidence" value="ECO:0007669"/>
    <property type="project" value="UniProtKB-SubCell"/>
</dbReference>
<dbReference type="EC" id="2.7.11.1" evidence="7"/>
<dbReference type="GO" id="GO:0004674">
    <property type="term" value="F:protein serine/threonine kinase activity"/>
    <property type="evidence" value="ECO:0007669"/>
    <property type="project" value="UniProtKB-KW"/>
</dbReference>
<dbReference type="PANTHER" id="PTHR48063:SF98">
    <property type="entry name" value="LRR RECEPTOR-LIKE SERINE_THREONINE-PROTEIN KINASE FLS2"/>
    <property type="match status" value="1"/>
</dbReference>
<sequence>MCIEEAYLIDFKDKDLIVIDILVFICEQIKCNHYYNDFGNDETSPFIGSLRRLQYLNLKDSSFCEVVPHQLGNLTNLRTIDLGLNSLNLFSYLFSLFVLNLSWFDFRHATFLEDIFKLPFLAELHLSECCILKHFFVNSTFDDCFHSRSILYSELTSSSLHWVLNMSTILYSIDLSSNYLSVMPDAFGNLLYLSISIPQIIGYQSFANINSSWNNLPEPLSEVFCKLSMGANESIRIMKLAENQFNGTCPNK</sequence>
<dbReference type="InterPro" id="IPR001611">
    <property type="entry name" value="Leu-rich_rpt"/>
</dbReference>
<name>A0A2G9I3J3_9LAMI</name>
<evidence type="ECO:0000313" key="8">
    <source>
        <dbReference type="Proteomes" id="UP000231279"/>
    </source>
</evidence>
<dbReference type="InterPro" id="IPR046956">
    <property type="entry name" value="RLP23-like"/>
</dbReference>
<dbReference type="InterPro" id="IPR032675">
    <property type="entry name" value="LRR_dom_sf"/>
</dbReference>
<dbReference type="STRING" id="429701.A0A2G9I3J3"/>
<comment type="caution">
    <text evidence="7">The sequence shown here is derived from an EMBL/GenBank/DDBJ whole genome shotgun (WGS) entry which is preliminary data.</text>
</comment>